<organism evidence="2 3">
    <name type="scientific">Kineosporia babensis</name>
    <dbReference type="NCBI Taxonomy" id="499548"/>
    <lineage>
        <taxon>Bacteria</taxon>
        <taxon>Bacillati</taxon>
        <taxon>Actinomycetota</taxon>
        <taxon>Actinomycetes</taxon>
        <taxon>Kineosporiales</taxon>
        <taxon>Kineosporiaceae</taxon>
        <taxon>Kineosporia</taxon>
    </lineage>
</organism>
<name>A0A9X1SYU8_9ACTN</name>
<dbReference type="AlphaFoldDB" id="A0A9X1SYU8"/>
<keyword evidence="1" id="KW-0732">Signal</keyword>
<dbReference type="Pfam" id="PF19872">
    <property type="entry name" value="DUF6345"/>
    <property type="match status" value="1"/>
</dbReference>
<feature type="chain" id="PRO_5040719375" evidence="1">
    <location>
        <begin position="32"/>
        <end position="631"/>
    </location>
</feature>
<evidence type="ECO:0000313" key="3">
    <source>
        <dbReference type="Proteomes" id="UP001138997"/>
    </source>
</evidence>
<protein>
    <submittedName>
        <fullName evidence="2">DUF6345 domain-containing protein</fullName>
    </submittedName>
</protein>
<comment type="caution">
    <text evidence="2">The sequence shown here is derived from an EMBL/GenBank/DDBJ whole genome shotgun (WGS) entry which is preliminary data.</text>
</comment>
<evidence type="ECO:0000256" key="1">
    <source>
        <dbReference type="SAM" id="SignalP"/>
    </source>
</evidence>
<dbReference type="RefSeq" id="WP_231449571.1">
    <property type="nucleotide sequence ID" value="NZ_JAJOMB010000033.1"/>
</dbReference>
<feature type="signal peptide" evidence="1">
    <location>
        <begin position="1"/>
        <end position="31"/>
    </location>
</feature>
<dbReference type="InterPro" id="IPR045926">
    <property type="entry name" value="DUF6345"/>
</dbReference>
<accession>A0A9X1SYU8</accession>
<reference evidence="2" key="1">
    <citation type="submission" date="2021-11" db="EMBL/GenBank/DDBJ databases">
        <title>Streptomyces corallinus and Kineosporia corallina sp. nov., two new coral-derived marine actinobacteria.</title>
        <authorList>
            <person name="Buangrab K."/>
            <person name="Sutthacheep M."/>
            <person name="Yeemin T."/>
            <person name="Harunari E."/>
            <person name="Igarashi Y."/>
            <person name="Sripreechasak P."/>
            <person name="Kanchanasin P."/>
            <person name="Tanasupawat S."/>
            <person name="Phongsopitanun W."/>
        </authorList>
    </citation>
    <scope>NUCLEOTIDE SEQUENCE</scope>
    <source>
        <strain evidence="2">JCM 31032</strain>
    </source>
</reference>
<evidence type="ECO:0000313" key="2">
    <source>
        <dbReference type="EMBL" id="MCD5316720.1"/>
    </source>
</evidence>
<proteinExistence type="predicted"/>
<keyword evidence="3" id="KW-1185">Reference proteome</keyword>
<sequence>MPRTTRGRAALVVSMAAATTGAVLIPGAAQAAPEKEYTAVIYDVVQEGLTEKEAAVLARSAGVGNALRSDGSFAYVDSKRFARVPTRTVTDTAGNPVKGKDESGREVVSEAVDTAALAEIKTLAPRDALQKAKGLLPVPDGYGVVPVVGNTTVDESDLNGRVKRSVNLDTTVSYQLTLGGVPVIGPGAKARVSFAGDSVVQLGQAVRKVKAAQKVTIISPEDALKTCVQLYGQAVKQDLPTLGYYAPALTAQRASGKGTVNSVLPHYVCQPQSPLGTSDKAQGKLVAAIPGQTPKVALKVSGDGSVIAAAAGVRGGTAPVSYRWSSSTATLEGETGAQVKYKGVRRPEKGDVIETVTVTATDANGLVSTASVSLTNFKGEGKAEGAQGGAGGSLASNGIEQTIDEWQCAQDSANGFKSVMKSQGHSIAFDWRGASAFEKDFKDKAQGGWDDSYVDKVDAQWYTGHGWSGGFTFKGKNDDDRITPADARWGDVNLEWLQLESCQVLKDTNGKKDYFARWSKAFQGLHLMNGFDTNAYCIPGGTGKTFANYLFEEKFLWWTVRDPLTVQQAWASMAGDLEPAGVRWRSVSPATASLVTNLSDYYWGEGPVGPDIRPNAAVNKLAGFWSVSGLA</sequence>
<gene>
    <name evidence="2" type="ORF">LR394_38065</name>
</gene>
<dbReference type="EMBL" id="JAJOMB010000033">
    <property type="protein sequence ID" value="MCD5316720.1"/>
    <property type="molecule type" value="Genomic_DNA"/>
</dbReference>
<dbReference type="Proteomes" id="UP001138997">
    <property type="component" value="Unassembled WGS sequence"/>
</dbReference>